<gene>
    <name evidence="2" type="ORF">R1flu_005558</name>
</gene>
<accession>A0ABD1YUG2</accession>
<sequence length="95" mass="10596">MSPPGGSIVELRESRRPSIEGSSRRAHPDPRRGRMTNPGDRVRGITQASTKIFRIGMVKPPLPPQQSGPLWHRRLWNALRPAIIVTMEHSASSPE</sequence>
<protein>
    <submittedName>
        <fullName evidence="2">Uncharacterized protein</fullName>
    </submittedName>
</protein>
<evidence type="ECO:0000313" key="3">
    <source>
        <dbReference type="Proteomes" id="UP001605036"/>
    </source>
</evidence>
<feature type="compositionally biased region" description="Basic and acidic residues" evidence="1">
    <location>
        <begin position="10"/>
        <end position="32"/>
    </location>
</feature>
<comment type="caution">
    <text evidence="2">The sequence shown here is derived from an EMBL/GenBank/DDBJ whole genome shotgun (WGS) entry which is preliminary data.</text>
</comment>
<dbReference type="EMBL" id="JBHFFA010000003">
    <property type="protein sequence ID" value="KAL2634079.1"/>
    <property type="molecule type" value="Genomic_DNA"/>
</dbReference>
<feature type="region of interest" description="Disordered" evidence="1">
    <location>
        <begin position="1"/>
        <end position="42"/>
    </location>
</feature>
<organism evidence="2 3">
    <name type="scientific">Riccia fluitans</name>
    <dbReference type="NCBI Taxonomy" id="41844"/>
    <lineage>
        <taxon>Eukaryota</taxon>
        <taxon>Viridiplantae</taxon>
        <taxon>Streptophyta</taxon>
        <taxon>Embryophyta</taxon>
        <taxon>Marchantiophyta</taxon>
        <taxon>Marchantiopsida</taxon>
        <taxon>Marchantiidae</taxon>
        <taxon>Marchantiales</taxon>
        <taxon>Ricciaceae</taxon>
        <taxon>Riccia</taxon>
    </lineage>
</organism>
<reference evidence="2 3" key="1">
    <citation type="submission" date="2024-09" db="EMBL/GenBank/DDBJ databases">
        <title>Chromosome-scale assembly of Riccia fluitans.</title>
        <authorList>
            <person name="Paukszto L."/>
            <person name="Sawicki J."/>
            <person name="Karawczyk K."/>
            <person name="Piernik-Szablinska J."/>
            <person name="Szczecinska M."/>
            <person name="Mazdziarz M."/>
        </authorList>
    </citation>
    <scope>NUCLEOTIDE SEQUENCE [LARGE SCALE GENOMIC DNA]</scope>
    <source>
        <strain evidence="2">Rf_01</strain>
        <tissue evidence="2">Aerial parts of the thallus</tissue>
    </source>
</reference>
<evidence type="ECO:0000256" key="1">
    <source>
        <dbReference type="SAM" id="MobiDB-lite"/>
    </source>
</evidence>
<evidence type="ECO:0000313" key="2">
    <source>
        <dbReference type="EMBL" id="KAL2634079.1"/>
    </source>
</evidence>
<name>A0ABD1YUG2_9MARC</name>
<keyword evidence="3" id="KW-1185">Reference proteome</keyword>
<dbReference type="Proteomes" id="UP001605036">
    <property type="component" value="Unassembled WGS sequence"/>
</dbReference>
<dbReference type="AlphaFoldDB" id="A0ABD1YUG2"/>
<proteinExistence type="predicted"/>